<dbReference type="RefSeq" id="WP_283269419.1">
    <property type="nucleotide sequence ID" value="NZ_CP125670.1"/>
</dbReference>
<evidence type="ECO:0000313" key="2">
    <source>
        <dbReference type="EMBL" id="WHP07730.1"/>
    </source>
</evidence>
<organism evidence="2 3">
    <name type="scientific">Acinetobacter corruptisaponis</name>
    <dbReference type="NCBI Taxonomy" id="3045147"/>
    <lineage>
        <taxon>Bacteria</taxon>
        <taxon>Pseudomonadati</taxon>
        <taxon>Pseudomonadota</taxon>
        <taxon>Gammaproteobacteria</taxon>
        <taxon>Moraxellales</taxon>
        <taxon>Moraxellaceae</taxon>
        <taxon>Acinetobacter</taxon>
    </lineage>
</organism>
<dbReference type="Proteomes" id="UP001229836">
    <property type="component" value="Plasmid unnamed1"/>
</dbReference>
<keyword evidence="3" id="KW-1185">Reference proteome</keyword>
<accession>A0ABY8S7S3</accession>
<keyword evidence="2" id="KW-0614">Plasmid</keyword>
<evidence type="ECO:0000256" key="1">
    <source>
        <dbReference type="SAM" id="Coils"/>
    </source>
</evidence>
<protein>
    <submittedName>
        <fullName evidence="2">Uncharacterized protein</fullName>
    </submittedName>
</protein>
<name>A0ABY8S7S3_9GAMM</name>
<dbReference type="EMBL" id="CP125670">
    <property type="protein sequence ID" value="WHP07730.1"/>
    <property type="molecule type" value="Genomic_DNA"/>
</dbReference>
<gene>
    <name evidence="2" type="ORF">QLH32_18295</name>
</gene>
<sequence length="87" mass="10332">MSKNLREMSNQQRIDYEQELLSQWTPRIALETQIDSLSSQRTELLEIFYKLQNPSSPKNSKLINSIKQLKHKLEDIEDELDDLLQDK</sequence>
<evidence type="ECO:0000313" key="3">
    <source>
        <dbReference type="Proteomes" id="UP001229836"/>
    </source>
</evidence>
<reference evidence="2 3" key="1">
    <citation type="submission" date="2023-05" db="EMBL/GenBank/DDBJ databases">
        <title>The complete genome of Acinetobacter sp. nov KCTC 92772.</title>
        <authorList>
            <person name="Zhou G."/>
        </authorList>
    </citation>
    <scope>NUCLEOTIDE SEQUENCE [LARGE SCALE GENOMIC DNA]</scope>
    <source>
        <strain evidence="2 3">KCTC 92772</strain>
        <plasmid evidence="2 3">unnamed1</plasmid>
    </source>
</reference>
<proteinExistence type="predicted"/>
<geneLocation type="plasmid" evidence="2 3">
    <name>unnamed1</name>
</geneLocation>
<feature type="coiled-coil region" evidence="1">
    <location>
        <begin position="59"/>
        <end position="86"/>
    </location>
</feature>
<keyword evidence="1" id="KW-0175">Coiled coil</keyword>